<protein>
    <submittedName>
        <fullName evidence="3">PEP-CTERM sorting domain-containing protein</fullName>
    </submittedName>
</protein>
<dbReference type="InterPro" id="IPR013424">
    <property type="entry name" value="Ice-binding_C"/>
</dbReference>
<reference evidence="3 4" key="1">
    <citation type="submission" date="2018-12" db="EMBL/GenBank/DDBJ databases">
        <title>The whole draft genome of Aquabacterium sp. SJQ9.</title>
        <authorList>
            <person name="Sun L."/>
            <person name="Gao X."/>
            <person name="Chen W."/>
            <person name="Huang K."/>
        </authorList>
    </citation>
    <scope>NUCLEOTIDE SEQUENCE [LARGE SCALE GENOMIC DNA]</scope>
    <source>
        <strain evidence="3 4">SJQ9</strain>
    </source>
</reference>
<gene>
    <name evidence="3" type="ORF">EIP75_12660</name>
</gene>
<sequence>MPCSPPKCGGRRCTPLGIISSNPFNVRGESRMSKFIKPSLLAAAAALSLATSGAHAVSFNFYQSKNLNNLVDTNSAVVKVNSGGIGLALSAVSNSSGAKVAQRWDGIGVDTGLLDAGDLNSGVLGSDTLLLTFNQTVSLGSIGFSSWDKGLFGVGADKVSITTGGKTYNLSLNDGKSPLTTFSLGSLGLQGTSFLIQAQGASSSFRLANLNVTAVPEAGTAAMLGLGLLGVAVVARRQSRKA</sequence>
<evidence type="ECO:0000259" key="2">
    <source>
        <dbReference type="Pfam" id="PF07589"/>
    </source>
</evidence>
<keyword evidence="1" id="KW-1133">Transmembrane helix</keyword>
<name>A0A426VAG5_9BURK</name>
<feature type="transmembrane region" description="Helical" evidence="1">
    <location>
        <begin position="218"/>
        <end position="235"/>
    </location>
</feature>
<dbReference type="AlphaFoldDB" id="A0A426VAG5"/>
<dbReference type="EMBL" id="RSED01000009">
    <property type="protein sequence ID" value="RRS03811.1"/>
    <property type="molecule type" value="Genomic_DNA"/>
</dbReference>
<keyword evidence="4" id="KW-1185">Reference proteome</keyword>
<evidence type="ECO:0000313" key="4">
    <source>
        <dbReference type="Proteomes" id="UP000269265"/>
    </source>
</evidence>
<keyword evidence="1" id="KW-0472">Membrane</keyword>
<proteinExistence type="predicted"/>
<organism evidence="3 4">
    <name type="scientific">Aquabacterium soli</name>
    <dbReference type="NCBI Taxonomy" id="2493092"/>
    <lineage>
        <taxon>Bacteria</taxon>
        <taxon>Pseudomonadati</taxon>
        <taxon>Pseudomonadota</taxon>
        <taxon>Betaproteobacteria</taxon>
        <taxon>Burkholderiales</taxon>
        <taxon>Aquabacterium</taxon>
    </lineage>
</organism>
<dbReference type="Proteomes" id="UP000269265">
    <property type="component" value="Unassembled WGS sequence"/>
</dbReference>
<accession>A0A426VAG5</accession>
<dbReference type="Pfam" id="PF07589">
    <property type="entry name" value="PEP-CTERM"/>
    <property type="match status" value="1"/>
</dbReference>
<evidence type="ECO:0000256" key="1">
    <source>
        <dbReference type="SAM" id="Phobius"/>
    </source>
</evidence>
<feature type="domain" description="Ice-binding protein C-terminal" evidence="2">
    <location>
        <begin position="214"/>
        <end position="237"/>
    </location>
</feature>
<comment type="caution">
    <text evidence="3">The sequence shown here is derived from an EMBL/GenBank/DDBJ whole genome shotgun (WGS) entry which is preliminary data.</text>
</comment>
<keyword evidence="1" id="KW-0812">Transmembrane</keyword>
<evidence type="ECO:0000313" key="3">
    <source>
        <dbReference type="EMBL" id="RRS03811.1"/>
    </source>
</evidence>